<feature type="region of interest" description="Disordered" evidence="1">
    <location>
        <begin position="1"/>
        <end position="70"/>
    </location>
</feature>
<sequence length="70" mass="7847">MTTSEKKKEDPTGKEKTVQKKVVVAVEGKKDKKRKSSGINIDEGRSKLKHDKRSKIDESSTESDEETLGQ</sequence>
<evidence type="ECO:0000256" key="1">
    <source>
        <dbReference type="SAM" id="MobiDB-lite"/>
    </source>
</evidence>
<protein>
    <submittedName>
        <fullName evidence="2">Uncharacterized protein</fullName>
    </submittedName>
</protein>
<feature type="compositionally biased region" description="Basic and acidic residues" evidence="1">
    <location>
        <begin position="1"/>
        <end position="18"/>
    </location>
</feature>
<proteinExistence type="predicted"/>
<keyword evidence="3" id="KW-1185">Reference proteome</keyword>
<comment type="caution">
    <text evidence="2">The sequence shown here is derived from an EMBL/GenBank/DDBJ whole genome shotgun (WGS) entry which is preliminary data.</text>
</comment>
<reference evidence="2 3" key="1">
    <citation type="journal article" date="2018" name="Front. Plant Sci.">
        <title>Red Clover (Trifolium pratense) and Zigzag Clover (T. medium) - A Picture of Genomic Similarities and Differences.</title>
        <authorList>
            <person name="Dluhosova J."/>
            <person name="Istvanek J."/>
            <person name="Nedelnik J."/>
            <person name="Repkova J."/>
        </authorList>
    </citation>
    <scope>NUCLEOTIDE SEQUENCE [LARGE SCALE GENOMIC DNA]</scope>
    <source>
        <strain evidence="3">cv. 10/8</strain>
        <tissue evidence="2">Leaf</tissue>
    </source>
</reference>
<evidence type="ECO:0000313" key="2">
    <source>
        <dbReference type="EMBL" id="MCI51111.1"/>
    </source>
</evidence>
<name>A0A392SQH2_9FABA</name>
<dbReference type="Proteomes" id="UP000265520">
    <property type="component" value="Unassembled WGS sequence"/>
</dbReference>
<evidence type="ECO:0000313" key="3">
    <source>
        <dbReference type="Proteomes" id="UP000265520"/>
    </source>
</evidence>
<dbReference type="EMBL" id="LXQA010427073">
    <property type="protein sequence ID" value="MCI51111.1"/>
    <property type="molecule type" value="Genomic_DNA"/>
</dbReference>
<organism evidence="2 3">
    <name type="scientific">Trifolium medium</name>
    <dbReference type="NCBI Taxonomy" id="97028"/>
    <lineage>
        <taxon>Eukaryota</taxon>
        <taxon>Viridiplantae</taxon>
        <taxon>Streptophyta</taxon>
        <taxon>Embryophyta</taxon>
        <taxon>Tracheophyta</taxon>
        <taxon>Spermatophyta</taxon>
        <taxon>Magnoliopsida</taxon>
        <taxon>eudicotyledons</taxon>
        <taxon>Gunneridae</taxon>
        <taxon>Pentapetalae</taxon>
        <taxon>rosids</taxon>
        <taxon>fabids</taxon>
        <taxon>Fabales</taxon>
        <taxon>Fabaceae</taxon>
        <taxon>Papilionoideae</taxon>
        <taxon>50 kb inversion clade</taxon>
        <taxon>NPAAA clade</taxon>
        <taxon>Hologalegina</taxon>
        <taxon>IRL clade</taxon>
        <taxon>Trifolieae</taxon>
        <taxon>Trifolium</taxon>
    </lineage>
</organism>
<dbReference type="AlphaFoldDB" id="A0A392SQH2"/>
<feature type="compositionally biased region" description="Acidic residues" evidence="1">
    <location>
        <begin position="59"/>
        <end position="70"/>
    </location>
</feature>
<accession>A0A392SQH2</accession>
<feature type="non-terminal residue" evidence="2">
    <location>
        <position position="70"/>
    </location>
</feature>